<accession>A0A344PPN7</accession>
<keyword evidence="4 6" id="KW-1133">Transmembrane helix</keyword>
<comment type="subcellular location">
    <subcellularLocation>
        <location evidence="1">Cell membrane</location>
        <topology evidence="1">Multi-pass membrane protein</topology>
    </subcellularLocation>
</comment>
<dbReference type="Pfam" id="PF03788">
    <property type="entry name" value="LrgA"/>
    <property type="match status" value="1"/>
</dbReference>
<dbReference type="PANTHER" id="PTHR33931:SF2">
    <property type="entry name" value="HOLIN-LIKE PROTEIN CIDA"/>
    <property type="match status" value="1"/>
</dbReference>
<dbReference type="AlphaFoldDB" id="A0A344PPN7"/>
<dbReference type="PANTHER" id="PTHR33931">
    <property type="entry name" value="HOLIN-LIKE PROTEIN CIDA-RELATED"/>
    <property type="match status" value="1"/>
</dbReference>
<keyword evidence="2" id="KW-1003">Cell membrane</keyword>
<keyword evidence="8" id="KW-1185">Reference proteome</keyword>
<reference evidence="8" key="1">
    <citation type="submission" date="2018-07" db="EMBL/GenBank/DDBJ databases">
        <title>Genome sequencing of Paracoccus sp. SC2-6.</title>
        <authorList>
            <person name="Heo J."/>
            <person name="Kim S.-J."/>
            <person name="Kwon S.-W."/>
        </authorList>
    </citation>
    <scope>NUCLEOTIDE SEQUENCE [LARGE SCALE GENOMIC DNA]</scope>
    <source>
        <strain evidence="8">SC2-6</strain>
    </source>
</reference>
<feature type="transmembrane region" description="Helical" evidence="6">
    <location>
        <begin position="57"/>
        <end position="79"/>
    </location>
</feature>
<evidence type="ECO:0000313" key="7">
    <source>
        <dbReference type="EMBL" id="AXC51342.1"/>
    </source>
</evidence>
<feature type="transmembrane region" description="Helical" evidence="6">
    <location>
        <begin position="29"/>
        <end position="50"/>
    </location>
</feature>
<feature type="transmembrane region" description="Helical" evidence="6">
    <location>
        <begin position="85"/>
        <end position="108"/>
    </location>
</feature>
<evidence type="ECO:0000256" key="1">
    <source>
        <dbReference type="ARBA" id="ARBA00004651"/>
    </source>
</evidence>
<dbReference type="InterPro" id="IPR005538">
    <property type="entry name" value="LrgA/CidA"/>
</dbReference>
<sequence length="126" mass="12419">MVLACLVILALQLAGEVVSRGLGLPVPGPVLGMAALLVGFWLAPGLVALVRPVGQSLLANLSLMFVPAGVGIVAHLPLLRDEGPALVLALATSTAAAIGVGALVFVAVARLTGSPATSAGEAHDES</sequence>
<dbReference type="Proteomes" id="UP000252023">
    <property type="component" value="Chromosome"/>
</dbReference>
<dbReference type="KEGG" id="pars:DRW48_15645"/>
<evidence type="ECO:0000256" key="4">
    <source>
        <dbReference type="ARBA" id="ARBA00022989"/>
    </source>
</evidence>
<evidence type="ECO:0000256" key="5">
    <source>
        <dbReference type="ARBA" id="ARBA00023136"/>
    </source>
</evidence>
<evidence type="ECO:0000256" key="2">
    <source>
        <dbReference type="ARBA" id="ARBA00022475"/>
    </source>
</evidence>
<protein>
    <submittedName>
        <fullName evidence="7">CidA/LrgA family protein</fullName>
    </submittedName>
</protein>
<evidence type="ECO:0000256" key="3">
    <source>
        <dbReference type="ARBA" id="ARBA00022692"/>
    </source>
</evidence>
<dbReference type="EMBL" id="CP030918">
    <property type="protein sequence ID" value="AXC51342.1"/>
    <property type="molecule type" value="Genomic_DNA"/>
</dbReference>
<dbReference type="GO" id="GO:0005886">
    <property type="term" value="C:plasma membrane"/>
    <property type="evidence" value="ECO:0007669"/>
    <property type="project" value="UniProtKB-SubCell"/>
</dbReference>
<evidence type="ECO:0000313" key="8">
    <source>
        <dbReference type="Proteomes" id="UP000252023"/>
    </source>
</evidence>
<evidence type="ECO:0000256" key="6">
    <source>
        <dbReference type="SAM" id="Phobius"/>
    </source>
</evidence>
<keyword evidence="5 6" id="KW-0472">Membrane</keyword>
<dbReference type="OrthoDB" id="385012at2"/>
<name>A0A344PPN7_9RHOB</name>
<keyword evidence="3 6" id="KW-0812">Transmembrane</keyword>
<proteinExistence type="predicted"/>
<organism evidence="7 8">
    <name type="scientific">Paracoccus suum</name>
    <dbReference type="NCBI Taxonomy" id="2259340"/>
    <lineage>
        <taxon>Bacteria</taxon>
        <taxon>Pseudomonadati</taxon>
        <taxon>Pseudomonadota</taxon>
        <taxon>Alphaproteobacteria</taxon>
        <taxon>Rhodobacterales</taxon>
        <taxon>Paracoccaceae</taxon>
        <taxon>Paracoccus</taxon>
    </lineage>
</organism>
<gene>
    <name evidence="7" type="ORF">DRW48_15645</name>
</gene>